<evidence type="ECO:0000313" key="9">
    <source>
        <dbReference type="EMBL" id="KAF4595741.1"/>
    </source>
</evidence>
<evidence type="ECO:0000259" key="8">
    <source>
        <dbReference type="Pfam" id="PF08600"/>
    </source>
</evidence>
<gene>
    <name evidence="9" type="ORF">GQ602_001354</name>
</gene>
<evidence type="ECO:0000256" key="2">
    <source>
        <dbReference type="ARBA" id="ARBA00022723"/>
    </source>
</evidence>
<keyword evidence="10" id="KW-1185">Reference proteome</keyword>
<dbReference type="InterPro" id="IPR013909">
    <property type="entry name" value="NuBaID_C"/>
</dbReference>
<keyword evidence="4" id="KW-0862">Zinc</keyword>
<reference evidence="9 10" key="1">
    <citation type="journal article" date="2020" name="G3 (Bethesda)">
        <title>Genetic Underpinnings of Host Manipulation by Ophiocordyceps as Revealed by Comparative Transcriptomics.</title>
        <authorList>
            <person name="Will I."/>
            <person name="Das B."/>
            <person name="Trinh T."/>
            <person name="Brachmann A."/>
            <person name="Ohm R.A."/>
            <person name="de Bekker C."/>
        </authorList>
    </citation>
    <scope>NUCLEOTIDE SEQUENCE [LARGE SCALE GENOMIC DNA]</scope>
    <source>
        <strain evidence="9 10">EC05</strain>
    </source>
</reference>
<dbReference type="Pfam" id="PF07967">
    <property type="entry name" value="zf-C3HC"/>
    <property type="match status" value="1"/>
</dbReference>
<comment type="caution">
    <text evidence="9">The sequence shown here is derived from an EMBL/GenBank/DDBJ whole genome shotgun (WGS) entry which is preliminary data.</text>
</comment>
<protein>
    <submittedName>
        <fullName evidence="9">C3HC zinc finger protein</fullName>
    </submittedName>
</protein>
<dbReference type="GO" id="GO:0005634">
    <property type="term" value="C:nucleus"/>
    <property type="evidence" value="ECO:0007669"/>
    <property type="project" value="UniProtKB-SubCell"/>
</dbReference>
<comment type="subcellular location">
    <subcellularLocation>
        <location evidence="1">Nucleus</location>
    </subcellularLocation>
</comment>
<evidence type="ECO:0000256" key="3">
    <source>
        <dbReference type="ARBA" id="ARBA00022771"/>
    </source>
</evidence>
<dbReference type="AlphaFoldDB" id="A0A8H4VHF5"/>
<dbReference type="PANTHER" id="PTHR15835">
    <property type="entry name" value="NUCLEAR-INTERACTING PARTNER OF ALK"/>
    <property type="match status" value="1"/>
</dbReference>
<evidence type="ECO:0000256" key="6">
    <source>
        <dbReference type="SAM" id="MobiDB-lite"/>
    </source>
</evidence>
<feature type="region of interest" description="Disordered" evidence="6">
    <location>
        <begin position="57"/>
        <end position="76"/>
    </location>
</feature>
<keyword evidence="5" id="KW-0539">Nucleus</keyword>
<dbReference type="OrthoDB" id="2592092at2759"/>
<dbReference type="PANTHER" id="PTHR15835:SF6">
    <property type="entry name" value="ZINC FINGER C3HC-TYPE PROTEIN 1"/>
    <property type="match status" value="1"/>
</dbReference>
<evidence type="ECO:0000256" key="5">
    <source>
        <dbReference type="ARBA" id="ARBA00023242"/>
    </source>
</evidence>
<proteinExistence type="predicted"/>
<feature type="domain" description="NuBaID C-terminal" evidence="8">
    <location>
        <begin position="292"/>
        <end position="373"/>
    </location>
</feature>
<accession>A0A8H4VHF5</accession>
<evidence type="ECO:0000259" key="7">
    <source>
        <dbReference type="Pfam" id="PF07967"/>
    </source>
</evidence>
<keyword evidence="3" id="KW-0863">Zinc-finger</keyword>
<evidence type="ECO:0000256" key="1">
    <source>
        <dbReference type="ARBA" id="ARBA00004123"/>
    </source>
</evidence>
<sequence length="474" mass="52368">MNATKRKFNALIQGLSNPSTPERTTTTTMAEHDDRHGLSASSSASDALILKRRRLGIPGAKPNVGDRGGSSSLPCTPFSSLRKTGSAINNNNNNKASQLKPTTPSVDALIKYCPADRDQLLKRLATFQELTDWTPKPDRVNEVEWARRGWVCRGKEKVGCLLCHKELLVTINQKEVDGQQGSILVSPEIDEAVVDKYSRLMLHSHQQDCLWRKRGCDESLLRLSFSSDRTVLANLRQRYDELCSRAAFLPYQVNLRLPAELDVDRVLSLLPPDFFADSTPSADEPTAVNRPALSLALLGWQGLTHPRFGSVPNSASCHSCLRRLGLWMFKSKEVADDGTVLVPAPMDYLDPLREHRFFCPWQSADVQSKGAKSAWTMLLQTMVNDASLRDLYEGRAPAPSTTTDAAASPSAPDAPSIIMDDEADEKARDAKDKERWARLRKVKSLFDTKGAKMLRRSVSINRPDAGQSGISSGA</sequence>
<feature type="domain" description="C3HC-type" evidence="7">
    <location>
        <begin position="114"/>
        <end position="253"/>
    </location>
</feature>
<feature type="region of interest" description="Disordered" evidence="6">
    <location>
        <begin position="394"/>
        <end position="434"/>
    </location>
</feature>
<dbReference type="Pfam" id="PF08600">
    <property type="entry name" value="NuBaID_C"/>
    <property type="match status" value="1"/>
</dbReference>
<feature type="compositionally biased region" description="Low complexity" evidence="6">
    <location>
        <begin position="396"/>
        <end position="416"/>
    </location>
</feature>
<dbReference type="Proteomes" id="UP000562929">
    <property type="component" value="Unassembled WGS sequence"/>
</dbReference>
<evidence type="ECO:0000313" key="10">
    <source>
        <dbReference type="Proteomes" id="UP000562929"/>
    </source>
</evidence>
<keyword evidence="2" id="KW-0479">Metal-binding</keyword>
<organism evidence="9 10">
    <name type="scientific">Ophiocordyceps camponoti-floridani</name>
    <dbReference type="NCBI Taxonomy" id="2030778"/>
    <lineage>
        <taxon>Eukaryota</taxon>
        <taxon>Fungi</taxon>
        <taxon>Dikarya</taxon>
        <taxon>Ascomycota</taxon>
        <taxon>Pezizomycotina</taxon>
        <taxon>Sordariomycetes</taxon>
        <taxon>Hypocreomycetidae</taxon>
        <taxon>Hypocreales</taxon>
        <taxon>Ophiocordycipitaceae</taxon>
        <taxon>Ophiocordyceps</taxon>
    </lineage>
</organism>
<feature type="compositionally biased region" description="Polar residues" evidence="6">
    <location>
        <begin position="14"/>
        <end position="23"/>
    </location>
</feature>
<feature type="region of interest" description="Disordered" evidence="6">
    <location>
        <begin position="1"/>
        <end position="45"/>
    </location>
</feature>
<evidence type="ECO:0000256" key="4">
    <source>
        <dbReference type="ARBA" id="ARBA00022833"/>
    </source>
</evidence>
<feature type="compositionally biased region" description="Basic and acidic residues" evidence="6">
    <location>
        <begin position="425"/>
        <end position="434"/>
    </location>
</feature>
<name>A0A8H4VHF5_9HYPO</name>
<dbReference type="GO" id="GO:0008270">
    <property type="term" value="F:zinc ion binding"/>
    <property type="evidence" value="ECO:0007669"/>
    <property type="project" value="UniProtKB-KW"/>
</dbReference>
<dbReference type="InterPro" id="IPR012935">
    <property type="entry name" value="NuBaID_N"/>
</dbReference>
<dbReference type="EMBL" id="JAACLJ010000001">
    <property type="protein sequence ID" value="KAF4595741.1"/>
    <property type="molecule type" value="Genomic_DNA"/>
</dbReference>